<evidence type="ECO:0000313" key="2">
    <source>
        <dbReference type="EMBL" id="EKE27376.1"/>
    </source>
</evidence>
<reference evidence="2" key="1">
    <citation type="journal article" date="2012" name="Science">
        <title>Fermentation, hydrogen, and sulfur metabolism in multiple uncultivated bacterial phyla.</title>
        <authorList>
            <person name="Wrighton K.C."/>
            <person name="Thomas B.C."/>
            <person name="Sharon I."/>
            <person name="Miller C.S."/>
            <person name="Castelle C.J."/>
            <person name="VerBerkmoes N.C."/>
            <person name="Wilkins M.J."/>
            <person name="Hettich R.L."/>
            <person name="Lipton M.S."/>
            <person name="Williams K.H."/>
            <person name="Long P.E."/>
            <person name="Banfield J.F."/>
        </authorList>
    </citation>
    <scope>NUCLEOTIDE SEQUENCE [LARGE SCALE GENOMIC DNA]</scope>
</reference>
<keyword evidence="1" id="KW-0472">Membrane</keyword>
<dbReference type="AlphaFoldDB" id="K2F871"/>
<feature type="transmembrane region" description="Helical" evidence="1">
    <location>
        <begin position="6"/>
        <end position="25"/>
    </location>
</feature>
<comment type="caution">
    <text evidence="2">The sequence shown here is derived from an EMBL/GenBank/DDBJ whole genome shotgun (WGS) entry which is preliminary data.</text>
</comment>
<dbReference type="EMBL" id="AMFJ01000490">
    <property type="protein sequence ID" value="EKE27376.1"/>
    <property type="molecule type" value="Genomic_DNA"/>
</dbReference>
<gene>
    <name evidence="2" type="ORF">ACD_3C00216G0004</name>
</gene>
<sequence>MYLELFILIVIIAIIFWIAVIVITSKKKALNTKKRDFYLERLAEIRKLEPSQRIIRYDSILSSILKDLGYMWSVWEQLKKKPFIIKGHIQTVWDLHKTRNRIAHDIGEIKEASLEKEASQYETILKNIL</sequence>
<protein>
    <submittedName>
        <fullName evidence="2">Uncharacterized protein</fullName>
    </submittedName>
</protein>
<organism evidence="2">
    <name type="scientific">uncultured bacterium</name>
    <name type="common">gcode 4</name>
    <dbReference type="NCBI Taxonomy" id="1234023"/>
    <lineage>
        <taxon>Bacteria</taxon>
        <taxon>environmental samples</taxon>
    </lineage>
</organism>
<proteinExistence type="predicted"/>
<keyword evidence="1" id="KW-1133">Transmembrane helix</keyword>
<accession>K2F871</accession>
<name>K2F871_9BACT</name>
<keyword evidence="1" id="KW-0812">Transmembrane</keyword>
<evidence type="ECO:0000256" key="1">
    <source>
        <dbReference type="SAM" id="Phobius"/>
    </source>
</evidence>